<dbReference type="InterPro" id="IPR010982">
    <property type="entry name" value="Lambda_DNA-bd_dom_sf"/>
</dbReference>
<reference evidence="3 4" key="1">
    <citation type="submission" date="2024-09" db="EMBL/GenBank/DDBJ databases">
        <title>The Natural Products Discovery Center: Release of the First 8490 Sequenced Strains for Exploring Actinobacteria Biosynthetic Diversity.</title>
        <authorList>
            <person name="Kalkreuter E."/>
            <person name="Kautsar S.A."/>
            <person name="Yang D."/>
            <person name="Bader C.D."/>
            <person name="Teijaro C.N."/>
            <person name="Fluegel L."/>
            <person name="Davis C.M."/>
            <person name="Simpson J.R."/>
            <person name="Lauterbach L."/>
            <person name="Steele A.D."/>
            <person name="Gui C."/>
            <person name="Meng S."/>
            <person name="Li G."/>
            <person name="Viehrig K."/>
            <person name="Ye F."/>
            <person name="Su P."/>
            <person name="Kiefer A.F."/>
            <person name="Nichols A."/>
            <person name="Cepeda A.J."/>
            <person name="Yan W."/>
            <person name="Fan B."/>
            <person name="Jiang Y."/>
            <person name="Adhikari A."/>
            <person name="Zheng C.-J."/>
            <person name="Schuster L."/>
            <person name="Cowan T.M."/>
            <person name="Smanski M.J."/>
            <person name="Chevrette M.G."/>
            <person name="De Carvalho L.P.S."/>
            <person name="Shen B."/>
        </authorList>
    </citation>
    <scope>NUCLEOTIDE SEQUENCE [LARGE SCALE GENOMIC DNA]</scope>
    <source>
        <strain evidence="3 4">NPDC056472</strain>
    </source>
</reference>
<dbReference type="RefSeq" id="WP_386251961.1">
    <property type="nucleotide sequence ID" value="NZ_JBHTRV010000011.1"/>
</dbReference>
<dbReference type="Gene3D" id="2.60.120.10">
    <property type="entry name" value="Jelly Rolls"/>
    <property type="match status" value="1"/>
</dbReference>
<evidence type="ECO:0000313" key="4">
    <source>
        <dbReference type="Proteomes" id="UP001600424"/>
    </source>
</evidence>
<dbReference type="PANTHER" id="PTHR46797:SF1">
    <property type="entry name" value="METHYLPHOSPHONATE SYNTHASE"/>
    <property type="match status" value="1"/>
</dbReference>
<sequence>MEEHIGQALRAARQAQGISLRTLAADTGISASLLSQVENGKSYPSVGTLYVLVSKLGVSLDELFGLDVREPAAPGDRQHAAPEPAGAGRPGLIIQRAAENPALTMEGGVRWERLASFDDGLVEALLVTYPGGASSSGEGTLMRHSGFEFAYLLEGALTLTLEFDRHELAAGDSFCFDSTRPHLYVNHARETARGLWYVIGRNAPDDARERLSDLLAQVGAGTGPHAADVIRRLRGKGVGEGAGGGN</sequence>
<keyword evidence="1" id="KW-0238">DNA-binding</keyword>
<dbReference type="EMBL" id="JBHTRV010000011">
    <property type="protein sequence ID" value="MFE5981293.1"/>
    <property type="molecule type" value="Genomic_DNA"/>
</dbReference>
<organism evidence="3 4">
    <name type="scientific">Streptomyces wedmorensis</name>
    <dbReference type="NCBI Taxonomy" id="43759"/>
    <lineage>
        <taxon>Bacteria</taxon>
        <taxon>Bacillati</taxon>
        <taxon>Actinomycetota</taxon>
        <taxon>Actinomycetes</taxon>
        <taxon>Kitasatosporales</taxon>
        <taxon>Streptomycetaceae</taxon>
        <taxon>Streptomyces</taxon>
    </lineage>
</organism>
<evidence type="ECO:0000256" key="1">
    <source>
        <dbReference type="ARBA" id="ARBA00023125"/>
    </source>
</evidence>
<dbReference type="Pfam" id="PF07883">
    <property type="entry name" value="Cupin_2"/>
    <property type="match status" value="1"/>
</dbReference>
<dbReference type="CDD" id="cd02209">
    <property type="entry name" value="cupin_XRE_C"/>
    <property type="match status" value="1"/>
</dbReference>
<dbReference type="PROSITE" id="PS50943">
    <property type="entry name" value="HTH_CROC1"/>
    <property type="match status" value="1"/>
</dbReference>
<gene>
    <name evidence="3" type="ORF">ACFQ63_16460</name>
</gene>
<dbReference type="SMART" id="SM00530">
    <property type="entry name" value="HTH_XRE"/>
    <property type="match status" value="1"/>
</dbReference>
<accession>A0ABW6IUI0</accession>
<evidence type="ECO:0000259" key="2">
    <source>
        <dbReference type="PROSITE" id="PS50943"/>
    </source>
</evidence>
<dbReference type="InterPro" id="IPR001387">
    <property type="entry name" value="Cro/C1-type_HTH"/>
</dbReference>
<name>A0ABW6IUI0_STRWE</name>
<dbReference type="SUPFAM" id="SSF51182">
    <property type="entry name" value="RmlC-like cupins"/>
    <property type="match status" value="1"/>
</dbReference>
<dbReference type="SUPFAM" id="SSF47413">
    <property type="entry name" value="lambda repressor-like DNA-binding domains"/>
    <property type="match status" value="1"/>
</dbReference>
<dbReference type="InterPro" id="IPR014710">
    <property type="entry name" value="RmlC-like_jellyroll"/>
</dbReference>
<comment type="caution">
    <text evidence="3">The sequence shown here is derived from an EMBL/GenBank/DDBJ whole genome shotgun (WGS) entry which is preliminary data.</text>
</comment>
<dbReference type="InterPro" id="IPR013096">
    <property type="entry name" value="Cupin_2"/>
</dbReference>
<dbReference type="Pfam" id="PF01381">
    <property type="entry name" value="HTH_3"/>
    <property type="match status" value="1"/>
</dbReference>
<dbReference type="PANTHER" id="PTHR46797">
    <property type="entry name" value="HTH-TYPE TRANSCRIPTIONAL REGULATOR"/>
    <property type="match status" value="1"/>
</dbReference>
<evidence type="ECO:0000313" key="3">
    <source>
        <dbReference type="EMBL" id="MFE5981293.1"/>
    </source>
</evidence>
<dbReference type="Proteomes" id="UP001600424">
    <property type="component" value="Unassembled WGS sequence"/>
</dbReference>
<protein>
    <submittedName>
        <fullName evidence="3">Helix-turn-helix domain-containing protein</fullName>
    </submittedName>
</protein>
<dbReference type="Gene3D" id="1.10.260.40">
    <property type="entry name" value="lambda repressor-like DNA-binding domains"/>
    <property type="match status" value="1"/>
</dbReference>
<keyword evidence="4" id="KW-1185">Reference proteome</keyword>
<dbReference type="InterPro" id="IPR050807">
    <property type="entry name" value="TransReg_Diox_bact_type"/>
</dbReference>
<dbReference type="InterPro" id="IPR011051">
    <property type="entry name" value="RmlC_Cupin_sf"/>
</dbReference>
<proteinExistence type="predicted"/>
<dbReference type="CDD" id="cd00093">
    <property type="entry name" value="HTH_XRE"/>
    <property type="match status" value="1"/>
</dbReference>
<feature type="domain" description="HTH cro/C1-type" evidence="2">
    <location>
        <begin position="9"/>
        <end position="63"/>
    </location>
</feature>